<name>A0A914HSW0_GLORO</name>
<dbReference type="Proteomes" id="UP000887572">
    <property type="component" value="Unplaced"/>
</dbReference>
<dbReference type="WBParaSite" id="Gr19_v10_g346.t1">
    <property type="protein sequence ID" value="Gr19_v10_g346.t1"/>
    <property type="gene ID" value="Gr19_v10_g346"/>
</dbReference>
<sequence length="80" mass="8657">MDSPIPARAETDAVMIGFARIIQISKSCELVANAARLIKLIPPIIPPPPLLPVSALINNHSNRSFAIAPSPRRHINRSLS</sequence>
<protein>
    <submittedName>
        <fullName evidence="2">Uncharacterized protein</fullName>
    </submittedName>
</protein>
<evidence type="ECO:0000313" key="1">
    <source>
        <dbReference type="Proteomes" id="UP000887572"/>
    </source>
</evidence>
<keyword evidence="1" id="KW-1185">Reference proteome</keyword>
<proteinExistence type="predicted"/>
<reference evidence="2" key="1">
    <citation type="submission" date="2022-11" db="UniProtKB">
        <authorList>
            <consortium name="WormBaseParasite"/>
        </authorList>
    </citation>
    <scope>IDENTIFICATION</scope>
</reference>
<evidence type="ECO:0000313" key="2">
    <source>
        <dbReference type="WBParaSite" id="Gr19_v10_g346.t1"/>
    </source>
</evidence>
<accession>A0A914HSW0</accession>
<organism evidence="1 2">
    <name type="scientific">Globodera rostochiensis</name>
    <name type="common">Golden nematode worm</name>
    <name type="synonym">Heterodera rostochiensis</name>
    <dbReference type="NCBI Taxonomy" id="31243"/>
    <lineage>
        <taxon>Eukaryota</taxon>
        <taxon>Metazoa</taxon>
        <taxon>Ecdysozoa</taxon>
        <taxon>Nematoda</taxon>
        <taxon>Chromadorea</taxon>
        <taxon>Rhabditida</taxon>
        <taxon>Tylenchina</taxon>
        <taxon>Tylenchomorpha</taxon>
        <taxon>Tylenchoidea</taxon>
        <taxon>Heteroderidae</taxon>
        <taxon>Heteroderinae</taxon>
        <taxon>Globodera</taxon>
    </lineage>
</organism>
<dbReference type="AlphaFoldDB" id="A0A914HSW0"/>